<keyword evidence="1" id="KW-1133">Transmembrane helix</keyword>
<dbReference type="AlphaFoldDB" id="A0A0N0IUW8"/>
<sequence>MRNLLKKYGFLILIAVIAVNFLGFYLTKESIGISDALEHVDSEKIIKKLEQKSFFYTLLIDAVLILDFSLVLFIPYLVIMNRIKNKNRKIK</sequence>
<proteinExistence type="predicted"/>
<feature type="transmembrane region" description="Helical" evidence="1">
    <location>
        <begin position="54"/>
        <end position="79"/>
    </location>
</feature>
<keyword evidence="1" id="KW-0812">Transmembrane</keyword>
<comment type="caution">
    <text evidence="2">The sequence shown here is derived from an EMBL/GenBank/DDBJ whole genome shotgun (WGS) entry which is preliminary data.</text>
</comment>
<dbReference type="Proteomes" id="UP000037953">
    <property type="component" value="Unassembled WGS sequence"/>
</dbReference>
<protein>
    <submittedName>
        <fullName evidence="2">Uncharacterized protein</fullName>
    </submittedName>
</protein>
<evidence type="ECO:0000313" key="2">
    <source>
        <dbReference type="EMBL" id="KPE49952.1"/>
    </source>
</evidence>
<feature type="transmembrane region" description="Helical" evidence="1">
    <location>
        <begin position="7"/>
        <end position="26"/>
    </location>
</feature>
<dbReference type="EMBL" id="LJOD01000013">
    <property type="protein sequence ID" value="KPE49952.1"/>
    <property type="molecule type" value="Genomic_DNA"/>
</dbReference>
<organism evidence="2 3">
    <name type="scientific">Chryseobacterium indologenes</name>
    <name type="common">Flavobacterium indologenes</name>
    <dbReference type="NCBI Taxonomy" id="253"/>
    <lineage>
        <taxon>Bacteria</taxon>
        <taxon>Pseudomonadati</taxon>
        <taxon>Bacteroidota</taxon>
        <taxon>Flavobacteriia</taxon>
        <taxon>Flavobacteriales</taxon>
        <taxon>Weeksellaceae</taxon>
        <taxon>Chryseobacterium group</taxon>
        <taxon>Chryseobacterium</taxon>
    </lineage>
</organism>
<dbReference type="PATRIC" id="fig|253.9.peg.1417"/>
<dbReference type="RefSeq" id="WP_062701693.1">
    <property type="nucleotide sequence ID" value="NZ_LJOD01000013.1"/>
</dbReference>
<dbReference type="OrthoDB" id="1263725at2"/>
<reference evidence="2 3" key="1">
    <citation type="journal article" date="2015" name="Genom Data">
        <title>Draft genome sequence of a multidrug-resistant Chryseobacterium indologenes isolate from Malaysia.</title>
        <authorList>
            <person name="Yu C.Y."/>
            <person name="Ang G.Y."/>
            <person name="Cheng H.J."/>
            <person name="Cheong Y.M."/>
            <person name="Yin W.F."/>
            <person name="Chan K.G."/>
        </authorList>
    </citation>
    <scope>NUCLEOTIDE SEQUENCE [LARGE SCALE GENOMIC DNA]</scope>
    <source>
        <strain evidence="2 3">CI_885</strain>
    </source>
</reference>
<accession>A0A0N0IUW8</accession>
<name>A0A0N0IUW8_CHRID</name>
<keyword evidence="1" id="KW-0472">Membrane</keyword>
<reference evidence="3" key="2">
    <citation type="submission" date="2015-09" db="EMBL/GenBank/DDBJ databases">
        <title>Draft genome sequence of a multidrug-resistant Chryseobacterium indologenes isolate from Malaysia.</title>
        <authorList>
            <person name="Yu C.Y."/>
            <person name="Ang G.Y."/>
            <person name="Chan K.-G."/>
        </authorList>
    </citation>
    <scope>NUCLEOTIDE SEQUENCE [LARGE SCALE GENOMIC DNA]</scope>
    <source>
        <strain evidence="3">CI_885</strain>
    </source>
</reference>
<evidence type="ECO:0000256" key="1">
    <source>
        <dbReference type="SAM" id="Phobius"/>
    </source>
</evidence>
<gene>
    <name evidence="2" type="ORF">AOB46_17355</name>
</gene>
<evidence type="ECO:0000313" key="3">
    <source>
        <dbReference type="Proteomes" id="UP000037953"/>
    </source>
</evidence>